<dbReference type="EMBL" id="BLXT01006948">
    <property type="protein sequence ID" value="GFO34918.1"/>
    <property type="molecule type" value="Genomic_DNA"/>
</dbReference>
<protein>
    <submittedName>
        <fullName evidence="1">Uncharacterized protein</fullName>
    </submittedName>
</protein>
<sequence>MIFQRFCTTVREGDVIVKSPHYSKSNKKGFERSIKTLKLKIPVSAQCNAAQDAKAFDKESANQNSDISVVTIVIHPVLLSPLIQASALYETVRTRMRFAERGVIIFYAISSCG</sequence>
<reference evidence="1 2" key="1">
    <citation type="journal article" date="2021" name="Elife">
        <title>Chloroplast acquisition without the gene transfer in kleptoplastic sea slugs, Plakobranchus ocellatus.</title>
        <authorList>
            <person name="Maeda T."/>
            <person name="Takahashi S."/>
            <person name="Yoshida T."/>
            <person name="Shimamura S."/>
            <person name="Takaki Y."/>
            <person name="Nagai Y."/>
            <person name="Toyoda A."/>
            <person name="Suzuki Y."/>
            <person name="Arimoto A."/>
            <person name="Ishii H."/>
            <person name="Satoh N."/>
            <person name="Nishiyama T."/>
            <person name="Hasebe M."/>
            <person name="Maruyama T."/>
            <person name="Minagawa J."/>
            <person name="Obokata J."/>
            <person name="Shigenobu S."/>
        </authorList>
    </citation>
    <scope>NUCLEOTIDE SEQUENCE [LARGE SCALE GENOMIC DNA]</scope>
</reference>
<dbReference type="AlphaFoldDB" id="A0AAV4CSK4"/>
<evidence type="ECO:0000313" key="2">
    <source>
        <dbReference type="Proteomes" id="UP000735302"/>
    </source>
</evidence>
<gene>
    <name evidence="1" type="ORF">PoB_006142300</name>
</gene>
<dbReference type="Proteomes" id="UP000735302">
    <property type="component" value="Unassembled WGS sequence"/>
</dbReference>
<organism evidence="1 2">
    <name type="scientific">Plakobranchus ocellatus</name>
    <dbReference type="NCBI Taxonomy" id="259542"/>
    <lineage>
        <taxon>Eukaryota</taxon>
        <taxon>Metazoa</taxon>
        <taxon>Spiralia</taxon>
        <taxon>Lophotrochozoa</taxon>
        <taxon>Mollusca</taxon>
        <taxon>Gastropoda</taxon>
        <taxon>Heterobranchia</taxon>
        <taxon>Euthyneura</taxon>
        <taxon>Panpulmonata</taxon>
        <taxon>Sacoglossa</taxon>
        <taxon>Placobranchoidea</taxon>
        <taxon>Plakobranchidae</taxon>
        <taxon>Plakobranchus</taxon>
    </lineage>
</organism>
<name>A0AAV4CSK4_9GAST</name>
<keyword evidence="2" id="KW-1185">Reference proteome</keyword>
<evidence type="ECO:0000313" key="1">
    <source>
        <dbReference type="EMBL" id="GFO34918.1"/>
    </source>
</evidence>
<accession>A0AAV4CSK4</accession>
<proteinExistence type="predicted"/>
<comment type="caution">
    <text evidence="1">The sequence shown here is derived from an EMBL/GenBank/DDBJ whole genome shotgun (WGS) entry which is preliminary data.</text>
</comment>